<dbReference type="STRING" id="582402.Hbal_0262"/>
<protein>
    <recommendedName>
        <fullName evidence="1">SnoaL-like domain-containing protein</fullName>
    </recommendedName>
</protein>
<dbReference type="Pfam" id="PF12680">
    <property type="entry name" value="SnoaL_2"/>
    <property type="match status" value="1"/>
</dbReference>
<gene>
    <name evidence="2" type="ordered locus">Hbal_0262</name>
</gene>
<accession>C6XLQ8</accession>
<dbReference type="EMBL" id="CP001678">
    <property type="protein sequence ID" value="ACT57964.1"/>
    <property type="molecule type" value="Genomic_DNA"/>
</dbReference>
<dbReference type="InterPro" id="IPR037401">
    <property type="entry name" value="SnoaL-like"/>
</dbReference>
<keyword evidence="3" id="KW-1185">Reference proteome</keyword>
<dbReference type="SUPFAM" id="SSF54427">
    <property type="entry name" value="NTF2-like"/>
    <property type="match status" value="1"/>
</dbReference>
<organism evidence="2 3">
    <name type="scientific">Hirschia baltica (strain ATCC 49814 / DSM 5838 / IFAM 1418)</name>
    <dbReference type="NCBI Taxonomy" id="582402"/>
    <lineage>
        <taxon>Bacteria</taxon>
        <taxon>Pseudomonadati</taxon>
        <taxon>Pseudomonadota</taxon>
        <taxon>Alphaproteobacteria</taxon>
        <taxon>Hyphomonadales</taxon>
        <taxon>Hyphomonadaceae</taxon>
        <taxon>Hirschia</taxon>
    </lineage>
</organism>
<dbReference type="HOGENOM" id="CLU_161197_0_0_5"/>
<dbReference type="Gene3D" id="3.10.450.50">
    <property type="match status" value="1"/>
</dbReference>
<dbReference type="KEGG" id="hba:Hbal_0262"/>
<evidence type="ECO:0000313" key="3">
    <source>
        <dbReference type="Proteomes" id="UP000002745"/>
    </source>
</evidence>
<name>C6XLQ8_HIRBI</name>
<reference evidence="3" key="1">
    <citation type="journal article" date="2011" name="J. Bacteriol.">
        <title>Genome sequences of eight morphologically diverse alphaproteobacteria.</title>
        <authorList>
            <consortium name="US DOE Joint Genome Institute"/>
            <person name="Brown P.J."/>
            <person name="Kysela D.T."/>
            <person name="Buechlein A."/>
            <person name="Hemmerich C."/>
            <person name="Brun Y.V."/>
        </authorList>
    </citation>
    <scope>NUCLEOTIDE SEQUENCE [LARGE SCALE GENOMIC DNA]</scope>
    <source>
        <strain evidence="3">ATCC 49814 / DSM 5838 / IFAM 1418</strain>
    </source>
</reference>
<evidence type="ECO:0000259" key="1">
    <source>
        <dbReference type="Pfam" id="PF12680"/>
    </source>
</evidence>
<dbReference type="OrthoDB" id="582835at2"/>
<dbReference type="eggNOG" id="COG5485">
    <property type="taxonomic scope" value="Bacteria"/>
</dbReference>
<feature type="domain" description="SnoaL-like" evidence="1">
    <location>
        <begin position="8"/>
        <end position="121"/>
    </location>
</feature>
<evidence type="ECO:0000313" key="2">
    <source>
        <dbReference type="EMBL" id="ACT57964.1"/>
    </source>
</evidence>
<proteinExistence type="predicted"/>
<dbReference type="Proteomes" id="UP000002745">
    <property type="component" value="Chromosome"/>
</dbReference>
<sequence length="125" mass="13565">MTNIADLVERYVTLSNQDDIDGVLACCSDNVLFETVMNPRGSMRLQGKTQLREVLSGTMAAFKDRSHRLASIIVQGDRVAAETVFTGTALAELGDGVKPGDQVAIRGATIFEIENNLIARICDYS</sequence>
<dbReference type="InterPro" id="IPR032710">
    <property type="entry name" value="NTF2-like_dom_sf"/>
</dbReference>
<dbReference type="AlphaFoldDB" id="C6XLQ8"/>
<dbReference type="RefSeq" id="WP_012778122.1">
    <property type="nucleotide sequence ID" value="NC_012982.1"/>
</dbReference>